<sequence length="120" mass="13876">MILTECGHTFCSACISKFKVMEDLISKQCPLDKITSSKLIINYHLLWQIESSNKQKQEFRPTCEQHQGKEILFYDPSLEKLSCQQCLNQTTQNSTVPVIHGLHFISYDALKPQIIEKMNQ</sequence>
<keyword evidence="3" id="KW-0862">Zinc</keyword>
<accession>A0A8J8P240</accession>
<evidence type="ECO:0000259" key="5">
    <source>
        <dbReference type="PROSITE" id="PS50089"/>
    </source>
</evidence>
<dbReference type="Gene3D" id="3.30.40.10">
    <property type="entry name" value="Zinc/RING finger domain, C3HC4 (zinc finger)"/>
    <property type="match status" value="1"/>
</dbReference>
<evidence type="ECO:0000313" key="7">
    <source>
        <dbReference type="Proteomes" id="UP000785679"/>
    </source>
</evidence>
<name>A0A8J8P240_HALGN</name>
<evidence type="ECO:0000256" key="1">
    <source>
        <dbReference type="ARBA" id="ARBA00022723"/>
    </source>
</evidence>
<gene>
    <name evidence="6" type="ORF">FGO68_gene13023</name>
</gene>
<organism evidence="6 7">
    <name type="scientific">Halteria grandinella</name>
    <dbReference type="NCBI Taxonomy" id="5974"/>
    <lineage>
        <taxon>Eukaryota</taxon>
        <taxon>Sar</taxon>
        <taxon>Alveolata</taxon>
        <taxon>Ciliophora</taxon>
        <taxon>Intramacronucleata</taxon>
        <taxon>Spirotrichea</taxon>
        <taxon>Stichotrichia</taxon>
        <taxon>Sporadotrichida</taxon>
        <taxon>Halteriidae</taxon>
        <taxon>Halteria</taxon>
    </lineage>
</organism>
<protein>
    <recommendedName>
        <fullName evidence="5">RING-type domain-containing protein</fullName>
    </recommendedName>
</protein>
<dbReference type="AlphaFoldDB" id="A0A8J8P240"/>
<proteinExistence type="predicted"/>
<dbReference type="EMBL" id="RRYP01001368">
    <property type="protein sequence ID" value="TNV86041.1"/>
    <property type="molecule type" value="Genomic_DNA"/>
</dbReference>
<dbReference type="PROSITE" id="PS00518">
    <property type="entry name" value="ZF_RING_1"/>
    <property type="match status" value="1"/>
</dbReference>
<keyword evidence="7" id="KW-1185">Reference proteome</keyword>
<dbReference type="InterPro" id="IPR001841">
    <property type="entry name" value="Znf_RING"/>
</dbReference>
<feature type="domain" description="RING-type" evidence="5">
    <location>
        <begin position="1"/>
        <end position="33"/>
    </location>
</feature>
<evidence type="ECO:0000256" key="3">
    <source>
        <dbReference type="ARBA" id="ARBA00022833"/>
    </source>
</evidence>
<evidence type="ECO:0000256" key="2">
    <source>
        <dbReference type="ARBA" id="ARBA00022771"/>
    </source>
</evidence>
<dbReference type="SUPFAM" id="SSF57850">
    <property type="entry name" value="RING/U-box"/>
    <property type="match status" value="1"/>
</dbReference>
<dbReference type="GO" id="GO:0008270">
    <property type="term" value="F:zinc ion binding"/>
    <property type="evidence" value="ECO:0007669"/>
    <property type="project" value="UniProtKB-KW"/>
</dbReference>
<evidence type="ECO:0000313" key="6">
    <source>
        <dbReference type="EMBL" id="TNV86041.1"/>
    </source>
</evidence>
<dbReference type="InterPro" id="IPR017907">
    <property type="entry name" value="Znf_RING_CS"/>
</dbReference>
<dbReference type="PROSITE" id="PS50089">
    <property type="entry name" value="ZF_RING_2"/>
    <property type="match status" value="1"/>
</dbReference>
<comment type="caution">
    <text evidence="6">The sequence shown here is derived from an EMBL/GenBank/DDBJ whole genome shotgun (WGS) entry which is preliminary data.</text>
</comment>
<keyword evidence="1" id="KW-0479">Metal-binding</keyword>
<dbReference type="Proteomes" id="UP000785679">
    <property type="component" value="Unassembled WGS sequence"/>
</dbReference>
<evidence type="ECO:0000256" key="4">
    <source>
        <dbReference type="PROSITE-ProRule" id="PRU00175"/>
    </source>
</evidence>
<dbReference type="InterPro" id="IPR013083">
    <property type="entry name" value="Znf_RING/FYVE/PHD"/>
</dbReference>
<dbReference type="InterPro" id="IPR027370">
    <property type="entry name" value="Znf-RING_euk"/>
</dbReference>
<keyword evidence="2 4" id="KW-0863">Zinc-finger</keyword>
<reference evidence="6" key="1">
    <citation type="submission" date="2019-06" db="EMBL/GenBank/DDBJ databases">
        <authorList>
            <person name="Zheng W."/>
        </authorList>
    </citation>
    <scope>NUCLEOTIDE SEQUENCE</scope>
    <source>
        <strain evidence="6">QDHG01</strain>
    </source>
</reference>
<dbReference type="Pfam" id="PF13445">
    <property type="entry name" value="zf-RING_UBOX"/>
    <property type="match status" value="1"/>
</dbReference>